<organism evidence="1">
    <name type="scientific">marine sediment metagenome</name>
    <dbReference type="NCBI Taxonomy" id="412755"/>
    <lineage>
        <taxon>unclassified sequences</taxon>
        <taxon>metagenomes</taxon>
        <taxon>ecological metagenomes</taxon>
    </lineage>
</organism>
<sequence>VAAVDARPMENGVGYEQGFSFIHFEKFDPLPREKWVADIADVNLVGAKWLQGRHRFIDDDQEQHLLRLTEGNIKEEKPATVVVGEHHVSVDLHINVVPNIYRKLENLAKEEGRQMNDCVREAIAEWIRNRG</sequence>
<proteinExistence type="predicted"/>
<reference evidence="1" key="1">
    <citation type="journal article" date="2014" name="Front. Microbiol.">
        <title>High frequency of phylogenetically diverse reductive dehalogenase-homologous genes in deep subseafloor sedimentary metagenomes.</title>
        <authorList>
            <person name="Kawai M."/>
            <person name="Futagami T."/>
            <person name="Toyoda A."/>
            <person name="Takaki Y."/>
            <person name="Nishi S."/>
            <person name="Hori S."/>
            <person name="Arai W."/>
            <person name="Tsubouchi T."/>
            <person name="Morono Y."/>
            <person name="Uchiyama I."/>
            <person name="Ito T."/>
            <person name="Fujiyama A."/>
            <person name="Inagaki F."/>
            <person name="Takami H."/>
        </authorList>
    </citation>
    <scope>NUCLEOTIDE SEQUENCE</scope>
    <source>
        <strain evidence="1">Expedition CK06-06</strain>
    </source>
</reference>
<dbReference type="EMBL" id="BARV01017098">
    <property type="protein sequence ID" value="GAI19711.1"/>
    <property type="molecule type" value="Genomic_DNA"/>
</dbReference>
<name>X1MNU5_9ZZZZ</name>
<dbReference type="AlphaFoldDB" id="X1MNU5"/>
<evidence type="ECO:0000313" key="1">
    <source>
        <dbReference type="EMBL" id="GAI19711.1"/>
    </source>
</evidence>
<accession>X1MNU5</accession>
<comment type="caution">
    <text evidence="1">The sequence shown here is derived from an EMBL/GenBank/DDBJ whole genome shotgun (WGS) entry which is preliminary data.</text>
</comment>
<gene>
    <name evidence="1" type="ORF">S06H3_29203</name>
</gene>
<feature type="non-terminal residue" evidence="1">
    <location>
        <position position="1"/>
    </location>
</feature>
<protein>
    <submittedName>
        <fullName evidence="1">Uncharacterized protein</fullName>
    </submittedName>
</protein>